<evidence type="ECO:0000256" key="1">
    <source>
        <dbReference type="ARBA" id="ARBA00022737"/>
    </source>
</evidence>
<feature type="repeat" description="TPR" evidence="3">
    <location>
        <begin position="219"/>
        <end position="252"/>
    </location>
</feature>
<organism evidence="4 5">
    <name type="scientific">Pyxidicoccus fallax</name>
    <dbReference type="NCBI Taxonomy" id="394095"/>
    <lineage>
        <taxon>Bacteria</taxon>
        <taxon>Pseudomonadati</taxon>
        <taxon>Myxococcota</taxon>
        <taxon>Myxococcia</taxon>
        <taxon>Myxococcales</taxon>
        <taxon>Cystobacterineae</taxon>
        <taxon>Myxococcaceae</taxon>
        <taxon>Pyxidicoccus</taxon>
    </lineage>
</organism>
<dbReference type="PANTHER" id="PTHR44858">
    <property type="entry name" value="TETRATRICOPEPTIDE REPEAT PROTEIN 6"/>
    <property type="match status" value="1"/>
</dbReference>
<name>A0A848LA12_9BACT</name>
<dbReference type="SMART" id="SM00028">
    <property type="entry name" value="TPR"/>
    <property type="match status" value="5"/>
</dbReference>
<feature type="repeat" description="TPR" evidence="3">
    <location>
        <begin position="82"/>
        <end position="115"/>
    </location>
</feature>
<protein>
    <submittedName>
        <fullName evidence="4">Tetratricopeptide repeat protein</fullName>
    </submittedName>
</protein>
<evidence type="ECO:0000313" key="5">
    <source>
        <dbReference type="Proteomes" id="UP000518300"/>
    </source>
</evidence>
<dbReference type="Proteomes" id="UP000518300">
    <property type="component" value="Unassembled WGS sequence"/>
</dbReference>
<accession>A0A848LA12</accession>
<evidence type="ECO:0000256" key="3">
    <source>
        <dbReference type="PROSITE-ProRule" id="PRU00339"/>
    </source>
</evidence>
<dbReference type="PROSITE" id="PS50005">
    <property type="entry name" value="TPR"/>
    <property type="match status" value="3"/>
</dbReference>
<keyword evidence="1" id="KW-0677">Repeat</keyword>
<comment type="caution">
    <text evidence="4">The sequence shown here is derived from an EMBL/GenBank/DDBJ whole genome shotgun (WGS) entry which is preliminary data.</text>
</comment>
<reference evidence="4 5" key="1">
    <citation type="submission" date="2020-04" db="EMBL/GenBank/DDBJ databases">
        <title>Draft genome of Pyxidicoccus fallax type strain.</title>
        <authorList>
            <person name="Whitworth D.E."/>
        </authorList>
    </citation>
    <scope>NUCLEOTIDE SEQUENCE [LARGE SCALE GENOMIC DNA]</scope>
    <source>
        <strain evidence="4 5">DSM 14698</strain>
    </source>
</reference>
<dbReference type="RefSeq" id="WP_169344992.1">
    <property type="nucleotide sequence ID" value="NZ_JABBJJ010000045.1"/>
</dbReference>
<keyword evidence="2 3" id="KW-0802">TPR repeat</keyword>
<keyword evidence="5" id="KW-1185">Reference proteome</keyword>
<dbReference type="AlphaFoldDB" id="A0A848LA12"/>
<dbReference type="Pfam" id="PF13424">
    <property type="entry name" value="TPR_12"/>
    <property type="match status" value="1"/>
</dbReference>
<dbReference type="Gene3D" id="1.25.40.10">
    <property type="entry name" value="Tetratricopeptide repeat domain"/>
    <property type="match status" value="1"/>
</dbReference>
<dbReference type="InterPro" id="IPR019734">
    <property type="entry name" value="TPR_rpt"/>
</dbReference>
<feature type="repeat" description="TPR" evidence="3">
    <location>
        <begin position="150"/>
        <end position="183"/>
    </location>
</feature>
<dbReference type="SUPFAM" id="SSF48452">
    <property type="entry name" value="TPR-like"/>
    <property type="match status" value="1"/>
</dbReference>
<dbReference type="EMBL" id="JABBJJ010000045">
    <property type="protein sequence ID" value="NMO15709.1"/>
    <property type="molecule type" value="Genomic_DNA"/>
</dbReference>
<dbReference type="InterPro" id="IPR050498">
    <property type="entry name" value="Ycf3"/>
</dbReference>
<dbReference type="Pfam" id="PF13432">
    <property type="entry name" value="TPR_16"/>
    <property type="match status" value="1"/>
</dbReference>
<sequence>MSGSPLYRVALMTLLLGGMTPACRTVTPPARQSPAGPRGDARHLEARLDELRLGPDGPRQRQGLEMLALELRDALRFEPENPHLHYLLGRTAFYLERDAEAGRAFDEALRLAPDVAEYHFMRGFYLRFQGDLAGSEAELTRAAELDPGKAKHWRQLGATLEARKELPRALAAYEAALAIAPEDAESLRGRGQVLMAQGRVDEGVALLEKAAALGTSDDLSLRYNLGQHYQLAGKHEQALEHFRAVIAAAPDDWRARAKLIQEHQALGQLAERDAQLTALRELKQRGAVDSPFFVREQFEESGHKVMVFEHFELEGERAVRYRFEVLTPDGESVQRTLSLGSYEFTNKAITENRTPGVRIFHLDGYFPDGAHQTFGFFDGEPSYDAIRELVVEVLRGKRKPASGTSPLPSRE</sequence>
<evidence type="ECO:0000256" key="2">
    <source>
        <dbReference type="ARBA" id="ARBA00022803"/>
    </source>
</evidence>
<dbReference type="PANTHER" id="PTHR44858:SF1">
    <property type="entry name" value="UDP-N-ACETYLGLUCOSAMINE--PEPTIDE N-ACETYLGLUCOSAMINYLTRANSFERASE SPINDLY-RELATED"/>
    <property type="match status" value="1"/>
</dbReference>
<evidence type="ECO:0000313" key="4">
    <source>
        <dbReference type="EMBL" id="NMO15709.1"/>
    </source>
</evidence>
<dbReference type="InterPro" id="IPR011990">
    <property type="entry name" value="TPR-like_helical_dom_sf"/>
</dbReference>
<gene>
    <name evidence="4" type="ORF">HG543_12720</name>
</gene>
<proteinExistence type="predicted"/>